<protein>
    <submittedName>
        <fullName evidence="2">Uncharacterized protein</fullName>
    </submittedName>
</protein>
<dbReference type="Proteomes" id="UP000314223">
    <property type="component" value="Unassembled WGS sequence"/>
</dbReference>
<keyword evidence="1" id="KW-0472">Membrane</keyword>
<sequence>MMQDALKSTQWENGDPMPMVGTVGMMSAVSMAIYACIMLLVLAVLIVGLMVLLKLNRRLGEDNLERAKAKKAAEDSATDSPV</sequence>
<organism evidence="2 3">
    <name type="scientific">Brevibacterium sediminis</name>
    <dbReference type="NCBI Taxonomy" id="1857024"/>
    <lineage>
        <taxon>Bacteria</taxon>
        <taxon>Bacillati</taxon>
        <taxon>Actinomycetota</taxon>
        <taxon>Actinomycetes</taxon>
        <taxon>Micrococcales</taxon>
        <taxon>Brevibacteriaceae</taxon>
        <taxon>Brevibacterium</taxon>
    </lineage>
</organism>
<keyword evidence="1" id="KW-1133">Transmembrane helix</keyword>
<feature type="transmembrane region" description="Helical" evidence="1">
    <location>
        <begin position="20"/>
        <end position="53"/>
    </location>
</feature>
<reference evidence="2 3" key="1">
    <citation type="submission" date="2019-06" db="EMBL/GenBank/DDBJ databases">
        <authorList>
            <person name="Mardanova A.M."/>
            <person name="Pudova D.S."/>
            <person name="Shagimardanova E.I."/>
            <person name="Gogoleva N.E."/>
            <person name="Lutfullin M.T."/>
            <person name="Hadieva G.F."/>
            <person name="Sharipova M.R."/>
        </authorList>
    </citation>
    <scope>NUCLEOTIDE SEQUENCE [LARGE SCALE GENOMIC DNA]</scope>
    <source>
        <strain evidence="2 3">MG-1</strain>
    </source>
</reference>
<proteinExistence type="predicted"/>
<dbReference type="AlphaFoldDB" id="A0A5C4X259"/>
<accession>A0A5C4X259</accession>
<dbReference type="EMBL" id="VDMQ01000004">
    <property type="protein sequence ID" value="TNM55254.1"/>
    <property type="molecule type" value="Genomic_DNA"/>
</dbReference>
<evidence type="ECO:0000313" key="2">
    <source>
        <dbReference type="EMBL" id="TNM55254.1"/>
    </source>
</evidence>
<evidence type="ECO:0000256" key="1">
    <source>
        <dbReference type="SAM" id="Phobius"/>
    </source>
</evidence>
<evidence type="ECO:0000313" key="3">
    <source>
        <dbReference type="Proteomes" id="UP000314223"/>
    </source>
</evidence>
<dbReference type="RefSeq" id="WP_139468391.1">
    <property type="nucleotide sequence ID" value="NZ_VDMQ01000004.1"/>
</dbReference>
<keyword evidence="1" id="KW-0812">Transmembrane</keyword>
<gene>
    <name evidence="2" type="ORF">FHQ09_08545</name>
</gene>
<name>A0A5C4X259_9MICO</name>
<comment type="caution">
    <text evidence="2">The sequence shown here is derived from an EMBL/GenBank/DDBJ whole genome shotgun (WGS) entry which is preliminary data.</text>
</comment>